<dbReference type="SUPFAM" id="SSF49899">
    <property type="entry name" value="Concanavalin A-like lectins/glucanases"/>
    <property type="match status" value="1"/>
</dbReference>
<dbReference type="Pfam" id="PF00622">
    <property type="entry name" value="SPRY"/>
    <property type="match status" value="1"/>
</dbReference>
<reference evidence="2" key="1">
    <citation type="submission" date="2022-08" db="EMBL/GenBank/DDBJ databases">
        <title>Novel sulfate-reducing endosymbionts in the free-living metamonad Anaeramoeba.</title>
        <authorList>
            <person name="Jerlstrom-Hultqvist J."/>
            <person name="Cepicka I."/>
            <person name="Gallot-Lavallee L."/>
            <person name="Salas-Leiva D."/>
            <person name="Curtis B.A."/>
            <person name="Zahonova K."/>
            <person name="Pipaliya S."/>
            <person name="Dacks J."/>
            <person name="Roger A.J."/>
        </authorList>
    </citation>
    <scope>NUCLEOTIDE SEQUENCE</scope>
    <source>
        <strain evidence="2">Schooner1</strain>
    </source>
</reference>
<comment type="caution">
    <text evidence="2">The sequence shown here is derived from an EMBL/GenBank/DDBJ whole genome shotgun (WGS) entry which is preliminary data.</text>
</comment>
<proteinExistence type="predicted"/>
<feature type="domain" description="SPRY" evidence="1">
    <location>
        <begin position="261"/>
        <end position="332"/>
    </location>
</feature>
<dbReference type="InterPro" id="IPR043136">
    <property type="entry name" value="B30.2/SPRY_sf"/>
</dbReference>
<organism evidence="2 3">
    <name type="scientific">Anaeramoeba flamelloides</name>
    <dbReference type="NCBI Taxonomy" id="1746091"/>
    <lineage>
        <taxon>Eukaryota</taxon>
        <taxon>Metamonada</taxon>
        <taxon>Anaeramoebidae</taxon>
        <taxon>Anaeramoeba</taxon>
    </lineage>
</organism>
<sequence>MSNPTIFLMIKEIDGEVNENEIENENENEKEKEKEISFSLFTESMQLKKKKLSKQKHIDSMTVFYKLILKNQKWEQSKEPSLQRRLEKNSALLVKYSQLFNQVSWLTNKINILKKKTQNNNEFDLGKPQPNQSKPISLIEQEVGQNEKIIQTKLEPNKKLTKLKEKEKEKEEKKKILNLQNHNYFTLSDSWDQALSSNKFDYNNNNRTIIRTSTLILKSKYLRAVGSQVMVSPNIYKIMVRVDKLKPKSQSNIGIVPQNSKNNCYKDGWVMDFDCDFCQKNGKFKKVGVQKVKKSDVIKLILNLRIGTLHFYVNNERIKYTFNNLDLNQGYRLGIDLWEKESQLSIL</sequence>
<dbReference type="EMBL" id="JAOAOG010000310">
    <property type="protein sequence ID" value="KAJ6230600.1"/>
    <property type="molecule type" value="Genomic_DNA"/>
</dbReference>
<name>A0ABQ8XER2_9EUKA</name>
<dbReference type="InterPro" id="IPR003877">
    <property type="entry name" value="SPRY_dom"/>
</dbReference>
<dbReference type="Gene3D" id="2.60.120.920">
    <property type="match status" value="1"/>
</dbReference>
<evidence type="ECO:0000313" key="3">
    <source>
        <dbReference type="Proteomes" id="UP001150062"/>
    </source>
</evidence>
<keyword evidence="3" id="KW-1185">Reference proteome</keyword>
<protein>
    <recommendedName>
        <fullName evidence="1">SPRY domain-containing protein</fullName>
    </recommendedName>
</protein>
<accession>A0ABQ8XER2</accession>
<dbReference type="InterPro" id="IPR013320">
    <property type="entry name" value="ConA-like_dom_sf"/>
</dbReference>
<evidence type="ECO:0000259" key="1">
    <source>
        <dbReference type="Pfam" id="PF00622"/>
    </source>
</evidence>
<evidence type="ECO:0000313" key="2">
    <source>
        <dbReference type="EMBL" id="KAJ6230600.1"/>
    </source>
</evidence>
<gene>
    <name evidence="2" type="ORF">M0813_06590</name>
</gene>
<dbReference type="Proteomes" id="UP001150062">
    <property type="component" value="Unassembled WGS sequence"/>
</dbReference>